<keyword evidence="2" id="KW-1185">Reference proteome</keyword>
<comment type="caution">
    <text evidence="1">The sequence shown here is derived from an EMBL/GenBank/DDBJ whole genome shotgun (WGS) entry which is preliminary data.</text>
</comment>
<name>A0ABR8E378_9NOSO</name>
<dbReference type="Proteomes" id="UP000623440">
    <property type="component" value="Unassembled WGS sequence"/>
</dbReference>
<gene>
    <name evidence="1" type="ORF">H6G97_44515</name>
</gene>
<reference evidence="1 2" key="1">
    <citation type="journal article" date="2020" name="ISME J.">
        <title>Comparative genomics reveals insights into cyanobacterial evolution and habitat adaptation.</title>
        <authorList>
            <person name="Chen M.Y."/>
            <person name="Teng W.K."/>
            <person name="Zhao L."/>
            <person name="Hu C.X."/>
            <person name="Zhou Y.K."/>
            <person name="Han B.P."/>
            <person name="Song L.R."/>
            <person name="Shu W.S."/>
        </authorList>
    </citation>
    <scope>NUCLEOTIDE SEQUENCE [LARGE SCALE GENOMIC DNA]</scope>
    <source>
        <strain evidence="1 2">FACHB-838</strain>
    </source>
</reference>
<evidence type="ECO:0000313" key="1">
    <source>
        <dbReference type="EMBL" id="MBD2536014.1"/>
    </source>
</evidence>
<proteinExistence type="predicted"/>
<evidence type="ECO:0000313" key="2">
    <source>
        <dbReference type="Proteomes" id="UP000623440"/>
    </source>
</evidence>
<dbReference type="EMBL" id="JACJSI010000372">
    <property type="protein sequence ID" value="MBD2536014.1"/>
    <property type="molecule type" value="Genomic_DNA"/>
</dbReference>
<accession>A0ABR8E378</accession>
<organism evidence="1 2">
    <name type="scientific">Nostoc flagelliforme FACHB-838</name>
    <dbReference type="NCBI Taxonomy" id="2692904"/>
    <lineage>
        <taxon>Bacteria</taxon>
        <taxon>Bacillati</taxon>
        <taxon>Cyanobacteriota</taxon>
        <taxon>Cyanophyceae</taxon>
        <taxon>Nostocales</taxon>
        <taxon>Nostocaceae</taxon>
        <taxon>Nostoc</taxon>
    </lineage>
</organism>
<dbReference type="RefSeq" id="WP_190946788.1">
    <property type="nucleotide sequence ID" value="NZ_JACJSI010000372.1"/>
</dbReference>
<protein>
    <submittedName>
        <fullName evidence="1">Uncharacterized protein</fullName>
    </submittedName>
</protein>
<sequence length="58" mass="6674">MRFLKAFLASAYGWRSLLKEMGNTLGKSDERCGVMLEFEDLDPDKFAQLVTDALQWTE</sequence>